<dbReference type="SUPFAM" id="SSF48371">
    <property type="entry name" value="ARM repeat"/>
    <property type="match status" value="1"/>
</dbReference>
<proteinExistence type="predicted"/>
<keyword evidence="2" id="KW-1185">Reference proteome</keyword>
<name>A0AAJ5BEZ6_MYRPR</name>
<sequence>MENRKGARSIKDIPEGVLAMLNKGELSSVNLTEWLAIDQRQLVQYVLLDLKKDMYTSIVLDAIESIKKPTVNSINQCIGYTLYCLAKENEDRELFELLKKHKSDLVRCWATYFIGYNDALSINEKLEEIKYFAGDGHFGVREICWMAVRADIIDKLDESITILLTWTKDENEYIRRFVTESTRPRGVWCKHIDRLKENPEVGLPLLEALKEDSSKYVMDSVGNWLNDAAKTQPAFVLEVCDKWEKQNNSKGIQYIIKKAKRSL</sequence>
<dbReference type="RefSeq" id="WP_041893895.1">
    <property type="nucleotide sequence ID" value="NZ_CP010817.1"/>
</dbReference>
<protein>
    <submittedName>
        <fullName evidence="1">DNA alkylation repair enzyme</fullName>
    </submittedName>
</protein>
<evidence type="ECO:0000313" key="2">
    <source>
        <dbReference type="Proteomes" id="UP000183496"/>
    </source>
</evidence>
<accession>A0AAJ5BEZ6</accession>
<evidence type="ECO:0000313" key="1">
    <source>
        <dbReference type="EMBL" id="SER36979.1"/>
    </source>
</evidence>
<dbReference type="AlphaFoldDB" id="A0AAJ5BEZ6"/>
<dbReference type="Proteomes" id="UP000183496">
    <property type="component" value="Unassembled WGS sequence"/>
</dbReference>
<comment type="caution">
    <text evidence="1">The sequence shown here is derived from an EMBL/GenBank/DDBJ whole genome shotgun (WGS) entry which is preliminary data.</text>
</comment>
<dbReference type="EMBL" id="FOFY01000014">
    <property type="protein sequence ID" value="SER36979.1"/>
    <property type="molecule type" value="Genomic_DNA"/>
</dbReference>
<reference evidence="1 2" key="1">
    <citation type="submission" date="2016-10" db="EMBL/GenBank/DDBJ databases">
        <authorList>
            <person name="Varghese N."/>
            <person name="Submissions S."/>
        </authorList>
    </citation>
    <scope>NUCLEOTIDE SEQUENCE [LARGE SCALE GENOMIC DNA]</scope>
    <source>
        <strain evidence="2">DSM 19823 / KCTC 23066 / CCTCC M 208030 / D25</strain>
    </source>
</reference>
<dbReference type="Gene3D" id="1.25.40.290">
    <property type="entry name" value="ARM repeat domains"/>
    <property type="match status" value="1"/>
</dbReference>
<dbReference type="KEGG" id="mpw:MPR_3026"/>
<dbReference type="Pfam" id="PF08713">
    <property type="entry name" value="DNA_alkylation"/>
    <property type="match status" value="1"/>
</dbReference>
<gene>
    <name evidence="1" type="ORF">SAMN04488089_11448</name>
</gene>
<organism evidence="1 2">
    <name type="scientific">Myroides profundi</name>
    <dbReference type="NCBI Taxonomy" id="480520"/>
    <lineage>
        <taxon>Bacteria</taxon>
        <taxon>Pseudomonadati</taxon>
        <taxon>Bacteroidota</taxon>
        <taxon>Flavobacteriia</taxon>
        <taxon>Flavobacteriales</taxon>
        <taxon>Flavobacteriaceae</taxon>
        <taxon>Myroides</taxon>
    </lineage>
</organism>
<dbReference type="InterPro" id="IPR014825">
    <property type="entry name" value="DNA_alkylation"/>
</dbReference>
<dbReference type="InterPro" id="IPR016024">
    <property type="entry name" value="ARM-type_fold"/>
</dbReference>